<dbReference type="InterPro" id="IPR013783">
    <property type="entry name" value="Ig-like_fold"/>
</dbReference>
<dbReference type="Gene3D" id="3.90.245.10">
    <property type="entry name" value="Ribonucleoside hydrolase-like"/>
    <property type="match status" value="1"/>
</dbReference>
<organism evidence="3 4">
    <name type="scientific">Neotamlana nanhaiensis</name>
    <dbReference type="NCBI Taxonomy" id="1382798"/>
    <lineage>
        <taxon>Bacteria</taxon>
        <taxon>Pseudomonadati</taxon>
        <taxon>Bacteroidota</taxon>
        <taxon>Flavobacteriia</taxon>
        <taxon>Flavobacteriales</taxon>
        <taxon>Flavobacteriaceae</taxon>
        <taxon>Neotamlana</taxon>
    </lineage>
</organism>
<keyword evidence="4" id="KW-1185">Reference proteome</keyword>
<dbReference type="RefSeq" id="WP_082048508.1">
    <property type="nucleotide sequence ID" value="NZ_JTDV01000001.1"/>
</dbReference>
<sequence>MIIKKKLSIIMFVLFCLSQTIFYEQNLKPRVIVTSDGEIDDECSMVRFLLYTNEWDVEGIITSSSQYHWRGHKWAGDDWVEQYLDTYGQVYSNLVKHDKAYPSPEYLKSIAFLGNVDAEGEMEIVTPGSEHIVKVLLDESDNRPVWIQAWGGTNTIARALKTIEENHPEKMEYVASKLRFFFIWEQDNTYQTYIRRVWGKFNIQTIICDQFWAIAYQWDKVMPEDKLGYFSNGWMKSNILEGHGALCSLYEAYKGGSDNEGWRAGSPKQKGAFRSEGDSPAFIYTIPTGLRSLESPDFGGWGGRYIKVRENTWLDPVPEANYTYPEGRWYTQSAWGRNYMRNIYPENQDLMNAYFNPLTRWADALQNDFAARADWCVKSFEEANHAPVVLVNALDIEAKAGDKIKLSAKGTFDPDGDKLIYKWWQYDEVDSYNGKIEILKPNKISVGFMVPKDVKEGDTIHLVCEVTDTGKPALTRYRRIIIKIK</sequence>
<evidence type="ECO:0000313" key="4">
    <source>
        <dbReference type="Proteomes" id="UP000032361"/>
    </source>
</evidence>
<proteinExistence type="predicted"/>
<dbReference type="SUPFAM" id="SSF53590">
    <property type="entry name" value="Nucleoside hydrolase"/>
    <property type="match status" value="1"/>
</dbReference>
<comment type="caution">
    <text evidence="3">The sequence shown here is derived from an EMBL/GenBank/DDBJ whole genome shotgun (WGS) entry which is preliminary data.</text>
</comment>
<dbReference type="Pfam" id="PF21027">
    <property type="entry name" value="Sde0182_C"/>
    <property type="match status" value="1"/>
</dbReference>
<evidence type="ECO:0000313" key="3">
    <source>
        <dbReference type="EMBL" id="KJD34775.1"/>
    </source>
</evidence>
<dbReference type="Gene3D" id="2.60.40.10">
    <property type="entry name" value="Immunoglobulins"/>
    <property type="match status" value="1"/>
</dbReference>
<name>A0A0D7W6N2_9FLAO</name>
<dbReference type="STRING" id="1382798.PK35_00540"/>
<dbReference type="GO" id="GO:0016799">
    <property type="term" value="F:hydrolase activity, hydrolyzing N-glycosyl compounds"/>
    <property type="evidence" value="ECO:0007669"/>
    <property type="project" value="InterPro"/>
</dbReference>
<evidence type="ECO:0000259" key="2">
    <source>
        <dbReference type="Pfam" id="PF21027"/>
    </source>
</evidence>
<dbReference type="Pfam" id="PF07632">
    <property type="entry name" value="Sde182_NH-like"/>
    <property type="match status" value="1"/>
</dbReference>
<gene>
    <name evidence="3" type="ORF">PK35_00540</name>
</gene>
<feature type="domain" description="Cellulose-binding Sde182 nucleoside hydrolase-like" evidence="1">
    <location>
        <begin position="30"/>
        <end position="305"/>
    </location>
</feature>
<dbReference type="AlphaFoldDB" id="A0A0D7W6N2"/>
<feature type="domain" description="Cellulose-binding Sde182 C-terminal" evidence="2">
    <location>
        <begin position="403"/>
        <end position="484"/>
    </location>
</feature>
<dbReference type="InterPro" id="IPR036452">
    <property type="entry name" value="Ribo_hydro-like"/>
</dbReference>
<dbReference type="OrthoDB" id="253051at2"/>
<dbReference type="EMBL" id="JTDV01000001">
    <property type="protein sequence ID" value="KJD34775.1"/>
    <property type="molecule type" value="Genomic_DNA"/>
</dbReference>
<dbReference type="PATRIC" id="fig|1382798.3.peg.111"/>
<dbReference type="Proteomes" id="UP000032361">
    <property type="component" value="Unassembled WGS sequence"/>
</dbReference>
<dbReference type="InterPro" id="IPR011483">
    <property type="entry name" value="Sde182_NH-like"/>
</dbReference>
<reference evidence="3 4" key="1">
    <citation type="journal article" date="2015" name="Antonie Van Leeuwenhoek">
        <title>Tamlana nanhaiensis sp. nov., isolated from surface seawater collected from the South China Sea.</title>
        <authorList>
            <person name="Liu X."/>
            <person name="Lai Q."/>
            <person name="Du Y."/>
            <person name="Li G."/>
            <person name="Sun F."/>
            <person name="Shao Z."/>
        </authorList>
    </citation>
    <scope>NUCLEOTIDE SEQUENCE [LARGE SCALE GENOMIC DNA]</scope>
    <source>
        <strain evidence="3 4">FHC16</strain>
    </source>
</reference>
<protein>
    <submittedName>
        <fullName evidence="3">Signal peptide protein</fullName>
    </submittedName>
</protein>
<accession>A0A0D7W6N2</accession>
<dbReference type="InterPro" id="IPR048527">
    <property type="entry name" value="Sde182_C"/>
</dbReference>
<evidence type="ECO:0000259" key="1">
    <source>
        <dbReference type="Pfam" id="PF07632"/>
    </source>
</evidence>